<organism evidence="1">
    <name type="scientific">marine metagenome</name>
    <dbReference type="NCBI Taxonomy" id="408172"/>
    <lineage>
        <taxon>unclassified sequences</taxon>
        <taxon>metagenomes</taxon>
        <taxon>ecological metagenomes</taxon>
    </lineage>
</organism>
<dbReference type="EMBL" id="UINC01011848">
    <property type="protein sequence ID" value="SVA52034.1"/>
    <property type="molecule type" value="Genomic_DNA"/>
</dbReference>
<dbReference type="AlphaFoldDB" id="A0A381WHQ3"/>
<feature type="non-terminal residue" evidence="1">
    <location>
        <position position="1"/>
    </location>
</feature>
<gene>
    <name evidence="1" type="ORF">METZ01_LOCUS104888</name>
</gene>
<proteinExistence type="predicted"/>
<protein>
    <submittedName>
        <fullName evidence="1">Uncharacterized protein</fullName>
    </submittedName>
</protein>
<reference evidence="1" key="1">
    <citation type="submission" date="2018-05" db="EMBL/GenBank/DDBJ databases">
        <authorList>
            <person name="Lanie J.A."/>
            <person name="Ng W.-L."/>
            <person name="Kazmierczak K.M."/>
            <person name="Andrzejewski T.M."/>
            <person name="Davidsen T.M."/>
            <person name="Wayne K.J."/>
            <person name="Tettelin H."/>
            <person name="Glass J.I."/>
            <person name="Rusch D."/>
            <person name="Podicherti R."/>
            <person name="Tsui H.-C.T."/>
            <person name="Winkler M.E."/>
        </authorList>
    </citation>
    <scope>NUCLEOTIDE SEQUENCE</scope>
</reference>
<evidence type="ECO:0000313" key="1">
    <source>
        <dbReference type="EMBL" id="SVA52034.1"/>
    </source>
</evidence>
<sequence>YLIKAIVGISCECVWMAEGECMPLDCRPHMQLDR</sequence>
<name>A0A381WHQ3_9ZZZZ</name>
<accession>A0A381WHQ3</accession>